<accession>A0A9W6GZ84</accession>
<evidence type="ECO:0000313" key="7">
    <source>
        <dbReference type="EMBL" id="GLI95614.1"/>
    </source>
</evidence>
<dbReference type="GO" id="GO:0020037">
    <property type="term" value="F:heme binding"/>
    <property type="evidence" value="ECO:0007669"/>
    <property type="project" value="InterPro"/>
</dbReference>
<evidence type="ECO:0000256" key="1">
    <source>
        <dbReference type="ARBA" id="ARBA00022617"/>
    </source>
</evidence>
<evidence type="ECO:0000256" key="2">
    <source>
        <dbReference type="ARBA" id="ARBA00022723"/>
    </source>
</evidence>
<evidence type="ECO:0000256" key="4">
    <source>
        <dbReference type="PROSITE-ProRule" id="PRU00433"/>
    </source>
</evidence>
<evidence type="ECO:0000259" key="6">
    <source>
        <dbReference type="PROSITE" id="PS51007"/>
    </source>
</evidence>
<dbReference type="AlphaFoldDB" id="A0A9W6GZ84"/>
<feature type="domain" description="Cytochrome c" evidence="6">
    <location>
        <begin position="173"/>
        <end position="286"/>
    </location>
</feature>
<dbReference type="PANTHER" id="PTHR35008:SF4">
    <property type="entry name" value="BLL4482 PROTEIN"/>
    <property type="match status" value="1"/>
</dbReference>
<dbReference type="PROSITE" id="PS51007">
    <property type="entry name" value="CYTC"/>
    <property type="match status" value="2"/>
</dbReference>
<gene>
    <name evidence="7" type="ORF">LMG27198_46060</name>
</gene>
<dbReference type="InterPro" id="IPR036909">
    <property type="entry name" value="Cyt_c-like_dom_sf"/>
</dbReference>
<feature type="domain" description="Cytochrome c" evidence="6">
    <location>
        <begin position="27"/>
        <end position="137"/>
    </location>
</feature>
<dbReference type="InterPro" id="IPR009056">
    <property type="entry name" value="Cyt_c-like_dom"/>
</dbReference>
<feature type="chain" id="PRO_5040740290" evidence="5">
    <location>
        <begin position="25"/>
        <end position="289"/>
    </location>
</feature>
<evidence type="ECO:0000256" key="5">
    <source>
        <dbReference type="SAM" id="SignalP"/>
    </source>
</evidence>
<dbReference type="GO" id="GO:0009055">
    <property type="term" value="F:electron transfer activity"/>
    <property type="evidence" value="ECO:0007669"/>
    <property type="project" value="InterPro"/>
</dbReference>
<dbReference type="RefSeq" id="WP_281806487.1">
    <property type="nucleotide sequence ID" value="NZ_BSEC01000004.1"/>
</dbReference>
<evidence type="ECO:0000256" key="3">
    <source>
        <dbReference type="ARBA" id="ARBA00023004"/>
    </source>
</evidence>
<proteinExistence type="predicted"/>
<dbReference type="Pfam" id="PF00034">
    <property type="entry name" value="Cytochrom_C"/>
    <property type="match status" value="1"/>
</dbReference>
<keyword evidence="8" id="KW-1185">Reference proteome</keyword>
<sequence length="289" mass="30288">MIRRRIKLAALCFGALAPCISLTAAWGESTRGQYLVEALAACDNCHTPRGANGYDLAARFSGGSQTFLAKTYAVRGGNISTDKETGIGGWTDDALRAAIVEGLGPDGRLAPAMPSDSYRAFTKRDLNAVIGYLRSNATPVRSAAAPGQRHDAGWAPHPLPGAEGAFDEAALDDKIKLGLYVASVARCMACHSGETDDAPDHANKLGAGGKVFRTPAGVAIASNISSHLSKGVGAWADDELKRAITPGVSRDGAPVKPPMSTLSKAHFLKMSPRDLDALVAWLRTVPPQE</sequence>
<dbReference type="InterPro" id="IPR051459">
    <property type="entry name" value="Cytochrome_c-type_DH"/>
</dbReference>
<feature type="signal peptide" evidence="5">
    <location>
        <begin position="1"/>
        <end position="24"/>
    </location>
</feature>
<comment type="caution">
    <text evidence="7">The sequence shown here is derived from an EMBL/GenBank/DDBJ whole genome shotgun (WGS) entry which is preliminary data.</text>
</comment>
<evidence type="ECO:0000313" key="8">
    <source>
        <dbReference type="Proteomes" id="UP001144323"/>
    </source>
</evidence>
<dbReference type="Gene3D" id="1.10.760.10">
    <property type="entry name" value="Cytochrome c-like domain"/>
    <property type="match status" value="1"/>
</dbReference>
<dbReference type="Proteomes" id="UP001144323">
    <property type="component" value="Unassembled WGS sequence"/>
</dbReference>
<name>A0A9W6GZ84_9HYPH</name>
<dbReference type="PANTHER" id="PTHR35008">
    <property type="entry name" value="BLL4482 PROTEIN-RELATED"/>
    <property type="match status" value="1"/>
</dbReference>
<keyword evidence="3 4" id="KW-0408">Iron</keyword>
<keyword evidence="1 4" id="KW-0349">Heme</keyword>
<dbReference type="GO" id="GO:0046872">
    <property type="term" value="F:metal ion binding"/>
    <property type="evidence" value="ECO:0007669"/>
    <property type="project" value="UniProtKB-KW"/>
</dbReference>
<keyword evidence="5" id="KW-0732">Signal</keyword>
<organism evidence="7 8">
    <name type="scientific">Methylocystis echinoides</name>
    <dbReference type="NCBI Taxonomy" id="29468"/>
    <lineage>
        <taxon>Bacteria</taxon>
        <taxon>Pseudomonadati</taxon>
        <taxon>Pseudomonadota</taxon>
        <taxon>Alphaproteobacteria</taxon>
        <taxon>Hyphomicrobiales</taxon>
        <taxon>Methylocystaceae</taxon>
        <taxon>Methylocystis</taxon>
    </lineage>
</organism>
<keyword evidence="2 4" id="KW-0479">Metal-binding</keyword>
<dbReference type="EMBL" id="BSEC01000004">
    <property type="protein sequence ID" value="GLI95614.1"/>
    <property type="molecule type" value="Genomic_DNA"/>
</dbReference>
<reference evidence="7" key="1">
    <citation type="journal article" date="2023" name="Int. J. Syst. Evol. Microbiol.">
        <title>Methylocystis iwaonis sp. nov., a type II methane-oxidizing bacterium from surface soil of a rice paddy field in Japan, and emended description of the genus Methylocystis (ex Whittenbury et al. 1970) Bowman et al. 1993.</title>
        <authorList>
            <person name="Kaise H."/>
            <person name="Sawadogo J.B."/>
            <person name="Alam M.S."/>
            <person name="Ueno C."/>
            <person name="Dianou D."/>
            <person name="Shinjo R."/>
            <person name="Asakawa S."/>
        </authorList>
    </citation>
    <scope>NUCLEOTIDE SEQUENCE</scope>
    <source>
        <strain evidence="7">LMG27198</strain>
    </source>
</reference>
<protein>
    <submittedName>
        <fullName evidence="7">Cytochrome c</fullName>
    </submittedName>
</protein>
<dbReference type="SUPFAM" id="SSF46626">
    <property type="entry name" value="Cytochrome c"/>
    <property type="match status" value="2"/>
</dbReference>